<name>F8F3C9_GRAC1</name>
<dbReference type="GO" id="GO:0004222">
    <property type="term" value="F:metalloendopeptidase activity"/>
    <property type="evidence" value="ECO:0007669"/>
    <property type="project" value="UniProtKB-EC"/>
</dbReference>
<feature type="domain" description="Peptidase M16 C-terminal" evidence="5">
    <location>
        <begin position="168"/>
        <end position="337"/>
    </location>
</feature>
<dbReference type="STRING" id="744872.Spica_1359"/>
<dbReference type="InterPro" id="IPR011249">
    <property type="entry name" value="Metalloenz_LuxS/M16"/>
</dbReference>
<dbReference type="KEGG" id="scd:Spica_1359"/>
<evidence type="ECO:0000313" key="6">
    <source>
        <dbReference type="EMBL" id="AEJ19505.1"/>
    </source>
</evidence>
<evidence type="ECO:0000256" key="3">
    <source>
        <dbReference type="RuleBase" id="RU004447"/>
    </source>
</evidence>
<comment type="cofactor">
    <cofactor evidence="1">
        <name>Zn(2+)</name>
        <dbReference type="ChEBI" id="CHEBI:29105"/>
    </cofactor>
</comment>
<dbReference type="RefSeq" id="WP_013968815.1">
    <property type="nucleotide sequence ID" value="NC_015732.1"/>
</dbReference>
<accession>F8F3C9</accession>
<proteinExistence type="inferred from homology"/>
<dbReference type="Pfam" id="PF00675">
    <property type="entry name" value="Peptidase_M16"/>
    <property type="match status" value="1"/>
</dbReference>
<sequence length="433" mass="48477">MIFDTTFNGGLRLLVESTAATDVAAVGVWYNRGSRDEPAHLAGATHIIEHMLFKGTERLSASQIARRFDAMGGLINAFTERETMGIHATIPMSGFIEAAHILTDMITAARFDPEEFKREILVIENEITASLDDVEEVAADAFAQRYWGSHPLGRSIGGTPEDVKNKDRDQVFSFYQNHFQGKPHLITIAGGLTPDLIMQAFEPLLNVTTEYPQNVKPNTPLLHGPSYHGLSSQYVQVYYALPGPDHINDNDYYALEVANAALGDAMGSRLFQKLREELGLCYTIYSSPNLFRDCSLFSVYGTCAVTHAEELIKRIHEEITTIKIKGLTEEEIQHAKSHVAGMITIAAQDVEYKMRRLARQALYKSTIMTTQESIQKIDAIELSDIQKSMDLFFQSSPVLFSAGPKSAEKRITRCIEQILHSNRENKRTAHYDK</sequence>
<dbReference type="Gene3D" id="3.30.830.10">
    <property type="entry name" value="Metalloenzyme, LuxS/M16 peptidase-like"/>
    <property type="match status" value="2"/>
</dbReference>
<dbReference type="HOGENOM" id="CLU_009902_3_3_12"/>
<dbReference type="AlphaFoldDB" id="F8F3C9"/>
<dbReference type="SUPFAM" id="SSF63411">
    <property type="entry name" value="LuxS/MPP-like metallohydrolase"/>
    <property type="match status" value="2"/>
</dbReference>
<dbReference type="PROSITE" id="PS00143">
    <property type="entry name" value="INSULINASE"/>
    <property type="match status" value="1"/>
</dbReference>
<dbReference type="InterPro" id="IPR050361">
    <property type="entry name" value="MPP/UQCRC_Complex"/>
</dbReference>
<dbReference type="EC" id="3.4.24.64" evidence="6"/>
<dbReference type="eggNOG" id="COG0612">
    <property type="taxonomic scope" value="Bacteria"/>
</dbReference>
<comment type="similarity">
    <text evidence="2 3">Belongs to the peptidase M16 family.</text>
</comment>
<dbReference type="GO" id="GO:0046872">
    <property type="term" value="F:metal ion binding"/>
    <property type="evidence" value="ECO:0007669"/>
    <property type="project" value="InterPro"/>
</dbReference>
<reference evidence="7" key="1">
    <citation type="journal article" date="2013" name="Stand. Genomic Sci.">
        <title>Genome sequence of the thermophilic fresh-water bacterium Spirochaeta caldaria type strain (H1(T)), reclassification of Spirochaeta caldaria, Spirochaeta stenostrepta, and Spirochaeta zuelzerae in the genus Treponema as Treponema caldaria comb. nov., Treponema stenostrepta comb. nov., and Treponema zuelzerae comb. nov., and emendation of the genus Treponema.</title>
        <authorList>
            <person name="Abt B."/>
            <person name="Goker M."/>
            <person name="Scheuner C."/>
            <person name="Han C."/>
            <person name="Lu M."/>
            <person name="Misra M."/>
            <person name="Lapidus A."/>
            <person name="Nolan M."/>
            <person name="Lucas S."/>
            <person name="Hammon N."/>
            <person name="Deshpande S."/>
            <person name="Cheng J.F."/>
            <person name="Tapia R."/>
            <person name="Goodwin L.A."/>
            <person name="Pitluck S."/>
            <person name="Liolios K."/>
            <person name="Pagani I."/>
            <person name="Ivanova N."/>
            <person name="Mavromatis K."/>
            <person name="Mikhailova N."/>
            <person name="Huntemann M."/>
            <person name="Pati A."/>
            <person name="Chen A."/>
            <person name="Palaniappan K."/>
            <person name="Land M."/>
            <person name="Hauser L."/>
            <person name="Jeffries C.D."/>
            <person name="Rohde M."/>
            <person name="Spring S."/>
            <person name="Gronow S."/>
            <person name="Detter J.C."/>
            <person name="Bristow J."/>
            <person name="Eisen J.A."/>
            <person name="Markowitz V."/>
            <person name="Hugenholtz P."/>
            <person name="Kyrpides N.C."/>
            <person name="Woyke T."/>
            <person name="Klenk H.P."/>
        </authorList>
    </citation>
    <scope>NUCLEOTIDE SEQUENCE</scope>
    <source>
        <strain evidence="7">ATCC 51460 / DSM 7334 / H1</strain>
    </source>
</reference>
<dbReference type="InterPro" id="IPR011765">
    <property type="entry name" value="Pept_M16_N"/>
</dbReference>
<dbReference type="GO" id="GO:0006508">
    <property type="term" value="P:proteolysis"/>
    <property type="evidence" value="ECO:0007669"/>
    <property type="project" value="InterPro"/>
</dbReference>
<evidence type="ECO:0000259" key="4">
    <source>
        <dbReference type="Pfam" id="PF00675"/>
    </source>
</evidence>
<dbReference type="OrthoDB" id="9811314at2"/>
<dbReference type="PANTHER" id="PTHR11851">
    <property type="entry name" value="METALLOPROTEASE"/>
    <property type="match status" value="1"/>
</dbReference>
<dbReference type="PANTHER" id="PTHR11851:SF49">
    <property type="entry name" value="MITOCHONDRIAL-PROCESSING PEPTIDASE SUBUNIT ALPHA"/>
    <property type="match status" value="1"/>
</dbReference>
<dbReference type="EMBL" id="CP002868">
    <property type="protein sequence ID" value="AEJ19505.1"/>
    <property type="molecule type" value="Genomic_DNA"/>
</dbReference>
<feature type="domain" description="Peptidase M16 N-terminal" evidence="4">
    <location>
        <begin position="13"/>
        <end position="159"/>
    </location>
</feature>
<evidence type="ECO:0000256" key="1">
    <source>
        <dbReference type="ARBA" id="ARBA00001947"/>
    </source>
</evidence>
<dbReference type="InterPro" id="IPR001431">
    <property type="entry name" value="Pept_M16_Zn_BS"/>
</dbReference>
<organism evidence="6 7">
    <name type="scientific">Gracilinema caldarium (strain ATCC 51460 / DSM 7334 / H1)</name>
    <name type="common">Treponema caldarium</name>
    <dbReference type="NCBI Taxonomy" id="744872"/>
    <lineage>
        <taxon>Bacteria</taxon>
        <taxon>Pseudomonadati</taxon>
        <taxon>Spirochaetota</taxon>
        <taxon>Spirochaetia</taxon>
        <taxon>Spirochaetales</taxon>
        <taxon>Breznakiellaceae</taxon>
        <taxon>Gracilinema</taxon>
    </lineage>
</organism>
<evidence type="ECO:0000256" key="2">
    <source>
        <dbReference type="ARBA" id="ARBA00007261"/>
    </source>
</evidence>
<keyword evidence="7" id="KW-1185">Reference proteome</keyword>
<dbReference type="InterPro" id="IPR007863">
    <property type="entry name" value="Peptidase_M16_C"/>
</dbReference>
<dbReference type="Pfam" id="PF05193">
    <property type="entry name" value="Peptidase_M16_C"/>
    <property type="match status" value="1"/>
</dbReference>
<protein>
    <submittedName>
        <fullName evidence="6">Processing peptidase</fullName>
        <ecNumber evidence="6">3.4.24.64</ecNumber>
    </submittedName>
</protein>
<dbReference type="Proteomes" id="UP000000503">
    <property type="component" value="Chromosome"/>
</dbReference>
<gene>
    <name evidence="6" type="ordered locus">Spica_1359</name>
</gene>
<evidence type="ECO:0000313" key="7">
    <source>
        <dbReference type="Proteomes" id="UP000000503"/>
    </source>
</evidence>
<keyword evidence="6" id="KW-0378">Hydrolase</keyword>
<evidence type="ECO:0000259" key="5">
    <source>
        <dbReference type="Pfam" id="PF05193"/>
    </source>
</evidence>